<feature type="transmembrane region" description="Helical" evidence="5">
    <location>
        <begin position="62"/>
        <end position="81"/>
    </location>
</feature>
<evidence type="ECO:0000256" key="2">
    <source>
        <dbReference type="ARBA" id="ARBA00022692"/>
    </source>
</evidence>
<dbReference type="GO" id="GO:0016020">
    <property type="term" value="C:membrane"/>
    <property type="evidence" value="ECO:0007669"/>
    <property type="project" value="UniProtKB-SubCell"/>
</dbReference>
<evidence type="ECO:0000256" key="5">
    <source>
        <dbReference type="SAM" id="Phobius"/>
    </source>
</evidence>
<sequence>MPPRHALLALAVVGVWGSNFVVMKWALQSFPPLWLATLRFALSALPLLVLPRPPVSWRVLGGYGLLIGVGMFGLLFVALQTGISPGLASLVVQSQVFFTLLMLWALKGQGLKRLQGWALACAALGVVWIAAQQDAAATPLGLLLTLMAALSWAVANVVGQAAGRVNMLAFMVWSSAAAAPALALVALTVEGAAAFSEAVTAASPAAWAAVGWQAVGNTLFGYGAWGWLLARHNASAVVPWALLVPVVGMACSWLLLGEPLPAWKWAGAGAVMVGLLLNTWALRR</sequence>
<evidence type="ECO:0000313" key="8">
    <source>
        <dbReference type="Proteomes" id="UP000620139"/>
    </source>
</evidence>
<feature type="transmembrane region" description="Helical" evidence="5">
    <location>
        <begin position="137"/>
        <end position="155"/>
    </location>
</feature>
<comment type="subcellular location">
    <subcellularLocation>
        <location evidence="1">Membrane</location>
        <topology evidence="1">Multi-pass membrane protein</topology>
    </subcellularLocation>
</comment>
<feature type="transmembrane region" description="Helical" evidence="5">
    <location>
        <begin position="209"/>
        <end position="230"/>
    </location>
</feature>
<evidence type="ECO:0000256" key="1">
    <source>
        <dbReference type="ARBA" id="ARBA00004141"/>
    </source>
</evidence>
<name>A0A931NBH1_9BURK</name>
<protein>
    <submittedName>
        <fullName evidence="7">EamA family transporter</fullName>
    </submittedName>
</protein>
<feature type="transmembrane region" description="Helical" evidence="5">
    <location>
        <begin position="237"/>
        <end position="256"/>
    </location>
</feature>
<evidence type="ECO:0000259" key="6">
    <source>
        <dbReference type="Pfam" id="PF00892"/>
    </source>
</evidence>
<dbReference type="AlphaFoldDB" id="A0A931NBH1"/>
<evidence type="ECO:0000313" key="7">
    <source>
        <dbReference type="EMBL" id="MBH9553578.1"/>
    </source>
</evidence>
<dbReference type="InterPro" id="IPR037185">
    <property type="entry name" value="EmrE-like"/>
</dbReference>
<dbReference type="EMBL" id="JAEDAL010000006">
    <property type="protein sequence ID" value="MBH9553578.1"/>
    <property type="molecule type" value="Genomic_DNA"/>
</dbReference>
<keyword evidence="3 5" id="KW-1133">Transmembrane helix</keyword>
<feature type="transmembrane region" description="Helical" evidence="5">
    <location>
        <begin position="167"/>
        <end position="189"/>
    </location>
</feature>
<feature type="domain" description="EamA" evidence="6">
    <location>
        <begin position="140"/>
        <end position="279"/>
    </location>
</feature>
<dbReference type="InterPro" id="IPR000620">
    <property type="entry name" value="EamA_dom"/>
</dbReference>
<comment type="caution">
    <text evidence="7">The sequence shown here is derived from an EMBL/GenBank/DDBJ whole genome shotgun (WGS) entry which is preliminary data.</text>
</comment>
<evidence type="ECO:0000256" key="3">
    <source>
        <dbReference type="ARBA" id="ARBA00022989"/>
    </source>
</evidence>
<dbReference type="SUPFAM" id="SSF103481">
    <property type="entry name" value="Multidrug resistance efflux transporter EmrE"/>
    <property type="match status" value="2"/>
</dbReference>
<dbReference type="Proteomes" id="UP000620139">
    <property type="component" value="Unassembled WGS sequence"/>
</dbReference>
<keyword evidence="2 5" id="KW-0812">Transmembrane</keyword>
<proteinExistence type="predicted"/>
<dbReference type="InterPro" id="IPR050638">
    <property type="entry name" value="AA-Vitamin_Transporters"/>
</dbReference>
<gene>
    <name evidence="7" type="ORF">I7X43_12075</name>
</gene>
<keyword evidence="8" id="KW-1185">Reference proteome</keyword>
<organism evidence="7 8">
    <name type="scientific">Inhella gelatinilytica</name>
    <dbReference type="NCBI Taxonomy" id="2795030"/>
    <lineage>
        <taxon>Bacteria</taxon>
        <taxon>Pseudomonadati</taxon>
        <taxon>Pseudomonadota</taxon>
        <taxon>Betaproteobacteria</taxon>
        <taxon>Burkholderiales</taxon>
        <taxon>Sphaerotilaceae</taxon>
        <taxon>Inhella</taxon>
    </lineage>
</organism>
<reference evidence="7" key="1">
    <citation type="submission" date="2020-12" db="EMBL/GenBank/DDBJ databases">
        <title>The genome sequence of Inhella sp. 4Y17.</title>
        <authorList>
            <person name="Liu Y."/>
        </authorList>
    </citation>
    <scope>NUCLEOTIDE SEQUENCE</scope>
    <source>
        <strain evidence="7">4Y10</strain>
    </source>
</reference>
<accession>A0A931NBH1</accession>
<dbReference type="Pfam" id="PF00892">
    <property type="entry name" value="EamA"/>
    <property type="match status" value="2"/>
</dbReference>
<dbReference type="PANTHER" id="PTHR32322">
    <property type="entry name" value="INNER MEMBRANE TRANSPORTER"/>
    <property type="match status" value="1"/>
</dbReference>
<feature type="transmembrane region" description="Helical" evidence="5">
    <location>
        <begin position="33"/>
        <end position="50"/>
    </location>
</feature>
<dbReference type="RefSeq" id="WP_198101350.1">
    <property type="nucleotide sequence ID" value="NZ_JAEDAL010000006.1"/>
</dbReference>
<evidence type="ECO:0000256" key="4">
    <source>
        <dbReference type="ARBA" id="ARBA00023136"/>
    </source>
</evidence>
<keyword evidence="4 5" id="KW-0472">Membrane</keyword>
<feature type="domain" description="EamA" evidence="6">
    <location>
        <begin position="6"/>
        <end position="129"/>
    </location>
</feature>
<feature type="transmembrane region" description="Helical" evidence="5">
    <location>
        <begin position="262"/>
        <end position="282"/>
    </location>
</feature>
<feature type="transmembrane region" description="Helical" evidence="5">
    <location>
        <begin position="113"/>
        <end position="131"/>
    </location>
</feature>
<feature type="transmembrane region" description="Helical" evidence="5">
    <location>
        <begin position="87"/>
        <end position="106"/>
    </location>
</feature>
<dbReference type="PANTHER" id="PTHR32322:SF9">
    <property type="entry name" value="AMINO-ACID METABOLITE EFFLUX PUMP-RELATED"/>
    <property type="match status" value="1"/>
</dbReference>